<dbReference type="SUPFAM" id="SSF47473">
    <property type="entry name" value="EF-hand"/>
    <property type="match status" value="1"/>
</dbReference>
<dbReference type="PROSITE" id="PS00018">
    <property type="entry name" value="EF_HAND_1"/>
    <property type="match status" value="1"/>
</dbReference>
<comment type="caution">
    <text evidence="4">The sequence shown here is derived from an EMBL/GenBank/DDBJ whole genome shotgun (WGS) entry which is preliminary data.</text>
</comment>
<keyword evidence="5" id="KW-1185">Reference proteome</keyword>
<sequence>MNIELTDDGISDLARSIDFNKDGNIDFNEFLEAFRLIEHTHCDDKAAELLPIPPRSDGC</sequence>
<feature type="domain" description="EF-hand" evidence="3">
    <location>
        <begin position="5"/>
        <end position="40"/>
    </location>
</feature>
<organism evidence="4 5">
    <name type="scientific">Mauremys mutica</name>
    <name type="common">yellowpond turtle</name>
    <dbReference type="NCBI Taxonomy" id="74926"/>
    <lineage>
        <taxon>Eukaryota</taxon>
        <taxon>Metazoa</taxon>
        <taxon>Chordata</taxon>
        <taxon>Craniata</taxon>
        <taxon>Vertebrata</taxon>
        <taxon>Euteleostomi</taxon>
        <taxon>Archelosauria</taxon>
        <taxon>Testudinata</taxon>
        <taxon>Testudines</taxon>
        <taxon>Cryptodira</taxon>
        <taxon>Durocryptodira</taxon>
        <taxon>Testudinoidea</taxon>
        <taxon>Geoemydidae</taxon>
        <taxon>Geoemydinae</taxon>
        <taxon>Mauremys</taxon>
    </lineage>
</organism>
<gene>
    <name evidence="4" type="ORF">KIL84_001131</name>
</gene>
<dbReference type="Gene3D" id="1.10.238.10">
    <property type="entry name" value="EF-hand"/>
    <property type="match status" value="1"/>
</dbReference>
<dbReference type="AlphaFoldDB" id="A0A9D4AVG0"/>
<name>A0A9D4AVG0_9SAUR</name>
<dbReference type="GO" id="GO:0005509">
    <property type="term" value="F:calcium ion binding"/>
    <property type="evidence" value="ECO:0007669"/>
    <property type="project" value="InterPro"/>
</dbReference>
<evidence type="ECO:0000256" key="1">
    <source>
        <dbReference type="ARBA" id="ARBA00022723"/>
    </source>
</evidence>
<reference evidence="4" key="1">
    <citation type="submission" date="2021-09" db="EMBL/GenBank/DDBJ databases">
        <title>The genome of Mauremys mutica provides insights into the evolution of semi-aquatic lifestyle.</title>
        <authorList>
            <person name="Gong S."/>
            <person name="Gao Y."/>
        </authorList>
    </citation>
    <scope>NUCLEOTIDE SEQUENCE</scope>
    <source>
        <strain evidence="4">MM-2020</strain>
        <tissue evidence="4">Muscle</tissue>
    </source>
</reference>
<evidence type="ECO:0000313" key="5">
    <source>
        <dbReference type="Proteomes" id="UP000827986"/>
    </source>
</evidence>
<dbReference type="InterPro" id="IPR011992">
    <property type="entry name" value="EF-hand-dom_pair"/>
</dbReference>
<evidence type="ECO:0000313" key="4">
    <source>
        <dbReference type="EMBL" id="KAH1170146.1"/>
    </source>
</evidence>
<dbReference type="InterPro" id="IPR018247">
    <property type="entry name" value="EF_Hand_1_Ca_BS"/>
</dbReference>
<keyword evidence="2" id="KW-0106">Calcium</keyword>
<accession>A0A9D4AVG0</accession>
<evidence type="ECO:0000259" key="3">
    <source>
        <dbReference type="PROSITE" id="PS50222"/>
    </source>
</evidence>
<dbReference type="Proteomes" id="UP000827986">
    <property type="component" value="Unassembled WGS sequence"/>
</dbReference>
<protein>
    <recommendedName>
        <fullName evidence="3">EF-hand domain-containing protein</fullName>
    </recommendedName>
</protein>
<dbReference type="PROSITE" id="PS50222">
    <property type="entry name" value="EF_HAND_2"/>
    <property type="match status" value="1"/>
</dbReference>
<dbReference type="InterPro" id="IPR002048">
    <property type="entry name" value="EF_hand_dom"/>
</dbReference>
<dbReference type="EMBL" id="JAHDVG010000484">
    <property type="protein sequence ID" value="KAH1170146.1"/>
    <property type="molecule type" value="Genomic_DNA"/>
</dbReference>
<evidence type="ECO:0000256" key="2">
    <source>
        <dbReference type="ARBA" id="ARBA00022837"/>
    </source>
</evidence>
<keyword evidence="1" id="KW-0479">Metal-binding</keyword>
<proteinExistence type="predicted"/>